<dbReference type="SUPFAM" id="SSF51391">
    <property type="entry name" value="Thiamin phosphate synthase"/>
    <property type="match status" value="1"/>
</dbReference>
<protein>
    <submittedName>
        <fullName evidence="4">Thiamine-phosphate pyrophosphorylase</fullName>
    </submittedName>
</protein>
<dbReference type="Pfam" id="PF02581">
    <property type="entry name" value="TMP-TENI"/>
    <property type="match status" value="1"/>
</dbReference>
<dbReference type="Proteomes" id="UP000199394">
    <property type="component" value="Unassembled WGS sequence"/>
</dbReference>
<dbReference type="CDD" id="cd00564">
    <property type="entry name" value="TMP_TenI"/>
    <property type="match status" value="1"/>
</dbReference>
<evidence type="ECO:0000313" key="4">
    <source>
        <dbReference type="EMBL" id="SEA70142.1"/>
    </source>
</evidence>
<dbReference type="GO" id="GO:0004789">
    <property type="term" value="F:thiamine-phosphate diphosphorylase activity"/>
    <property type="evidence" value="ECO:0007669"/>
    <property type="project" value="TreeGrafter"/>
</dbReference>
<evidence type="ECO:0000256" key="1">
    <source>
        <dbReference type="ARBA" id="ARBA00004948"/>
    </source>
</evidence>
<dbReference type="PANTHER" id="PTHR20857">
    <property type="entry name" value="THIAMINE-PHOSPHATE PYROPHOSPHORYLASE"/>
    <property type="match status" value="1"/>
</dbReference>
<feature type="domain" description="Thiamine phosphate synthase/TenI" evidence="3">
    <location>
        <begin position="7"/>
        <end position="181"/>
    </location>
</feature>
<organism evidence="4 5">
    <name type="scientific">Eubacterium aggregans</name>
    <dbReference type="NCBI Taxonomy" id="81409"/>
    <lineage>
        <taxon>Bacteria</taxon>
        <taxon>Bacillati</taxon>
        <taxon>Bacillota</taxon>
        <taxon>Clostridia</taxon>
        <taxon>Eubacteriales</taxon>
        <taxon>Eubacteriaceae</taxon>
        <taxon>Eubacterium</taxon>
    </lineage>
</organism>
<dbReference type="GO" id="GO:0005737">
    <property type="term" value="C:cytoplasm"/>
    <property type="evidence" value="ECO:0007669"/>
    <property type="project" value="TreeGrafter"/>
</dbReference>
<keyword evidence="5" id="KW-1185">Reference proteome</keyword>
<dbReference type="InterPro" id="IPR022998">
    <property type="entry name" value="ThiamineP_synth_TenI"/>
</dbReference>
<proteinExistence type="predicted"/>
<dbReference type="Gene3D" id="3.20.20.70">
    <property type="entry name" value="Aldolase class I"/>
    <property type="match status" value="1"/>
</dbReference>
<dbReference type="AlphaFoldDB" id="A0A1H4DD07"/>
<evidence type="ECO:0000313" key="5">
    <source>
        <dbReference type="Proteomes" id="UP000199394"/>
    </source>
</evidence>
<evidence type="ECO:0000256" key="2">
    <source>
        <dbReference type="ARBA" id="ARBA00022977"/>
    </source>
</evidence>
<name>A0A1H4DD07_9FIRM</name>
<dbReference type="STRING" id="81409.SAMN04515656_12235"/>
<evidence type="ECO:0000259" key="3">
    <source>
        <dbReference type="Pfam" id="PF02581"/>
    </source>
</evidence>
<comment type="pathway">
    <text evidence="1">Cofactor biosynthesis; thiamine diphosphate biosynthesis.</text>
</comment>
<dbReference type="PANTHER" id="PTHR20857:SF15">
    <property type="entry name" value="THIAMINE-PHOSPHATE SYNTHASE"/>
    <property type="match status" value="1"/>
</dbReference>
<reference evidence="4 5" key="1">
    <citation type="submission" date="2016-10" db="EMBL/GenBank/DDBJ databases">
        <authorList>
            <person name="de Groot N.N."/>
        </authorList>
    </citation>
    <scope>NUCLEOTIDE SEQUENCE [LARGE SCALE GENOMIC DNA]</scope>
    <source>
        <strain evidence="4 5">SR12</strain>
    </source>
</reference>
<sequence length="198" mass="21542">MSMSRCVALTNRHLVRGRLTDQIRLLVAGGIPSILLREKDLSQEEYADLARAVIPLMSVPGDCILHHHIDVARDLHHPAIHLPLPDLRRIWGDWLDFEIRGASVHSVSEAREAQDLGATYLMASPIFETACKPGVLPKGTAFIGELVRLTGLPIYALGGIDLHNAQEALDAGATGVCLMSAAMGVDGDGVEELRRFVR</sequence>
<gene>
    <name evidence="4" type="ORF">SAMN04515656_12235</name>
</gene>
<accession>A0A1H4DD07</accession>
<dbReference type="RefSeq" id="WP_090308840.1">
    <property type="nucleotide sequence ID" value="NZ_FNRK01000022.1"/>
</dbReference>
<dbReference type="GO" id="GO:0009228">
    <property type="term" value="P:thiamine biosynthetic process"/>
    <property type="evidence" value="ECO:0007669"/>
    <property type="project" value="UniProtKB-KW"/>
</dbReference>
<dbReference type="InterPro" id="IPR013785">
    <property type="entry name" value="Aldolase_TIM"/>
</dbReference>
<dbReference type="InterPro" id="IPR036206">
    <property type="entry name" value="ThiamineP_synth_sf"/>
</dbReference>
<dbReference type="OrthoDB" id="9815348at2"/>
<keyword evidence="2" id="KW-0784">Thiamine biosynthesis</keyword>
<dbReference type="EMBL" id="FNRK01000022">
    <property type="protein sequence ID" value="SEA70142.1"/>
    <property type="molecule type" value="Genomic_DNA"/>
</dbReference>